<dbReference type="GO" id="GO:0005634">
    <property type="term" value="C:nucleus"/>
    <property type="evidence" value="ECO:0007669"/>
    <property type="project" value="TreeGrafter"/>
</dbReference>
<dbReference type="PRINTS" id="PR00299">
    <property type="entry name" value="ACRYSTALLIN"/>
</dbReference>
<keyword evidence="1 7" id="KW-0346">Stress response</keyword>
<dbReference type="KEGG" id="dpl:KGM_208625"/>
<dbReference type="CDD" id="cd06526">
    <property type="entry name" value="metazoan_ACD"/>
    <property type="match status" value="1"/>
</dbReference>
<gene>
    <name evidence="7" type="ORF">KGM_208625</name>
    <name evidence="8" type="ORF">KGM_208626</name>
</gene>
<reference evidence="7 9" key="1">
    <citation type="journal article" date="2011" name="Cell">
        <title>The monarch butterfly genome yields insights into long-distance migration.</title>
        <authorList>
            <person name="Zhan S."/>
            <person name="Merlin C."/>
            <person name="Boore J.L."/>
            <person name="Reppert S.M."/>
        </authorList>
    </citation>
    <scope>NUCLEOTIDE SEQUENCE [LARGE SCALE GENOMIC DNA]</scope>
    <source>
        <strain evidence="7">F-2</strain>
    </source>
</reference>
<organism evidence="7 9">
    <name type="scientific">Danaus plexippus plexippus</name>
    <dbReference type="NCBI Taxonomy" id="278856"/>
    <lineage>
        <taxon>Eukaryota</taxon>
        <taxon>Metazoa</taxon>
        <taxon>Ecdysozoa</taxon>
        <taxon>Arthropoda</taxon>
        <taxon>Hexapoda</taxon>
        <taxon>Insecta</taxon>
        <taxon>Pterygota</taxon>
        <taxon>Neoptera</taxon>
        <taxon>Endopterygota</taxon>
        <taxon>Lepidoptera</taxon>
        <taxon>Glossata</taxon>
        <taxon>Ditrysia</taxon>
        <taxon>Papilionoidea</taxon>
        <taxon>Nymphalidae</taxon>
        <taxon>Danainae</taxon>
        <taxon>Danaini</taxon>
        <taxon>Danaina</taxon>
        <taxon>Danaus</taxon>
        <taxon>Danaus</taxon>
    </lineage>
</organism>
<dbReference type="InterPro" id="IPR055269">
    <property type="entry name" value="Alpha-crystallin/HSP_16"/>
</dbReference>
<dbReference type="EMBL" id="AGBW02008280">
    <property type="protein sequence ID" value="OWR53836.1"/>
    <property type="molecule type" value="Genomic_DNA"/>
</dbReference>
<protein>
    <submittedName>
        <fullName evidence="7">Small heat shock protein 15.9</fullName>
    </submittedName>
</protein>
<evidence type="ECO:0000313" key="8">
    <source>
        <dbReference type="EMBL" id="OWR53836.1"/>
    </source>
</evidence>
<sequence>MSLWASTKPIFGDEIVLRSIDWLENFPWRNETTVKTEKDKYEIRLHLKSFTPEEISVKIQDGFIVIEGKHDEKQDEEGFISRHFVRRYAIPEDCRIEAIQSRMSSEGILVISAPRKPVVRRDTVIPVSHEGNIKSKL</sequence>
<feature type="domain" description="SHSP" evidence="6">
    <location>
        <begin position="23"/>
        <end position="130"/>
    </location>
</feature>
<dbReference type="Gene3D" id="2.60.40.790">
    <property type="match status" value="1"/>
</dbReference>
<evidence type="ECO:0000259" key="6">
    <source>
        <dbReference type="PROSITE" id="PS01031"/>
    </source>
</evidence>
<dbReference type="PANTHER" id="PTHR45640">
    <property type="entry name" value="HEAT SHOCK PROTEIN HSP-12.2-RELATED"/>
    <property type="match status" value="1"/>
</dbReference>
<dbReference type="InterPro" id="IPR002068">
    <property type="entry name" value="A-crystallin/Hsp20_dom"/>
</dbReference>
<proteinExistence type="inferred from homology"/>
<dbReference type="Pfam" id="PF00011">
    <property type="entry name" value="HSP20"/>
    <property type="match status" value="1"/>
</dbReference>
<dbReference type="Proteomes" id="UP000007151">
    <property type="component" value="Unassembled WGS sequence"/>
</dbReference>
<evidence type="ECO:0000313" key="9">
    <source>
        <dbReference type="Proteomes" id="UP000007151"/>
    </source>
</evidence>
<dbReference type="GO" id="GO:0046872">
    <property type="term" value="F:metal ion binding"/>
    <property type="evidence" value="ECO:0007669"/>
    <property type="project" value="UniProtKB-KW"/>
</dbReference>
<dbReference type="InterPro" id="IPR008978">
    <property type="entry name" value="HSP20-like_chaperone"/>
</dbReference>
<dbReference type="GO" id="GO:0042026">
    <property type="term" value="P:protein refolding"/>
    <property type="evidence" value="ECO:0007669"/>
    <property type="project" value="TreeGrafter"/>
</dbReference>
<dbReference type="SUPFAM" id="SSF49764">
    <property type="entry name" value="HSP20-like chaperones"/>
    <property type="match status" value="1"/>
</dbReference>
<dbReference type="PANTHER" id="PTHR45640:SF13">
    <property type="entry name" value="HEAT SHOCK PROTEIN 22-RELATED"/>
    <property type="match status" value="1"/>
</dbReference>
<dbReference type="InterPro" id="IPR001436">
    <property type="entry name" value="Alpha-crystallin/sHSP_animal"/>
</dbReference>
<dbReference type="GO" id="GO:0009408">
    <property type="term" value="P:response to heat"/>
    <property type="evidence" value="ECO:0007669"/>
    <property type="project" value="UniProtKB-ARBA"/>
</dbReference>
<comment type="caution">
    <text evidence="7">The sequence shown here is derived from an EMBL/GenBank/DDBJ whole genome shotgun (WGS) entry which is preliminary data.</text>
</comment>
<dbReference type="eggNOG" id="KOG3591">
    <property type="taxonomic scope" value="Eukaryota"/>
</dbReference>
<dbReference type="AlphaFoldDB" id="A0A212FJC2"/>
<dbReference type="PROSITE" id="PS01031">
    <property type="entry name" value="SHSP"/>
    <property type="match status" value="1"/>
</dbReference>
<evidence type="ECO:0000256" key="3">
    <source>
        <dbReference type="PIRSR" id="PIRSR036514-1"/>
    </source>
</evidence>
<keyword evidence="3" id="KW-0479">Metal-binding</keyword>
<evidence type="ECO:0000256" key="2">
    <source>
        <dbReference type="PIRNR" id="PIRNR036514"/>
    </source>
</evidence>
<feature type="binding site" evidence="3">
    <location>
        <position position="72"/>
    </location>
    <ligand>
        <name>Zn(2+)</name>
        <dbReference type="ChEBI" id="CHEBI:29105"/>
        <label>1</label>
    </ligand>
</feature>
<evidence type="ECO:0000256" key="4">
    <source>
        <dbReference type="PROSITE-ProRule" id="PRU00285"/>
    </source>
</evidence>
<dbReference type="GO" id="GO:0005737">
    <property type="term" value="C:cytoplasm"/>
    <property type="evidence" value="ECO:0007669"/>
    <property type="project" value="TreeGrafter"/>
</dbReference>
<feature type="binding site" evidence="3">
    <location>
        <position position="70"/>
    </location>
    <ligand>
        <name>Zn(2+)</name>
        <dbReference type="ChEBI" id="CHEBI:29105"/>
        <label>1</label>
    </ligand>
</feature>
<dbReference type="PIRSF" id="PIRSF036514">
    <property type="entry name" value="Sm_HSP_B1"/>
    <property type="match status" value="1"/>
</dbReference>
<evidence type="ECO:0000256" key="1">
    <source>
        <dbReference type="ARBA" id="ARBA00023016"/>
    </source>
</evidence>
<evidence type="ECO:0000313" key="7">
    <source>
        <dbReference type="EMBL" id="OWR53835.1"/>
    </source>
</evidence>
<dbReference type="EMBL" id="AGBW02008280">
    <property type="protein sequence ID" value="OWR53835.1"/>
    <property type="molecule type" value="Genomic_DNA"/>
</dbReference>
<dbReference type="InParanoid" id="A0A212FJC2"/>
<dbReference type="KEGG" id="dpl:KGM_208626"/>
<name>A0A212FJC2_DANPL</name>
<accession>A0A212FJC2</accession>
<keyword evidence="3" id="KW-0862">Zinc</keyword>
<evidence type="ECO:0000256" key="5">
    <source>
        <dbReference type="RuleBase" id="RU003616"/>
    </source>
</evidence>
<keyword evidence="9" id="KW-1185">Reference proteome</keyword>
<dbReference type="GO" id="GO:0051082">
    <property type="term" value="F:unfolded protein binding"/>
    <property type="evidence" value="ECO:0007669"/>
    <property type="project" value="TreeGrafter"/>
</dbReference>
<reference evidence="7" key="2">
    <citation type="submission" date="2012-10" db="EMBL/GenBank/DDBJ databases">
        <title>MonarchBase: the monarch butterfly genome database.</title>
        <authorList>
            <person name="Zhan S."/>
            <person name="Reppert S.M."/>
        </authorList>
    </citation>
    <scope>NUCLEOTIDE SEQUENCE</scope>
    <source>
        <strain evidence="7">F-2</strain>
    </source>
</reference>
<comment type="similarity">
    <text evidence="2 4 5">Belongs to the small heat shock protein (HSP20) family.</text>
</comment>